<name>A0ABQ1Y4B8_9BACL</name>
<dbReference type="Pfam" id="PF10974">
    <property type="entry name" value="DUF2804"/>
    <property type="match status" value="1"/>
</dbReference>
<comment type="caution">
    <text evidence="1">The sequence shown here is derived from an EMBL/GenBank/DDBJ whole genome shotgun (WGS) entry which is preliminary data.</text>
</comment>
<dbReference type="Proteomes" id="UP000659344">
    <property type="component" value="Unassembled WGS sequence"/>
</dbReference>
<evidence type="ECO:0008006" key="3">
    <source>
        <dbReference type="Google" id="ProtNLM"/>
    </source>
</evidence>
<dbReference type="EMBL" id="BMFT01000001">
    <property type="protein sequence ID" value="GGH11795.1"/>
    <property type="molecule type" value="Genomic_DNA"/>
</dbReference>
<dbReference type="PANTHER" id="PTHR35868:SF3">
    <property type="entry name" value="DUF2804 DOMAIN-CONTAINING PROTEIN"/>
    <property type="match status" value="1"/>
</dbReference>
<dbReference type="RefSeq" id="WP_188535262.1">
    <property type="nucleotide sequence ID" value="NZ_BMFT01000001.1"/>
</dbReference>
<dbReference type="PANTHER" id="PTHR35868">
    <property type="entry name" value="DUF2804 DOMAIN-CONTAINING PROTEIN-RELATED"/>
    <property type="match status" value="1"/>
</dbReference>
<reference evidence="2" key="1">
    <citation type="journal article" date="2019" name="Int. J. Syst. Evol. Microbiol.">
        <title>The Global Catalogue of Microorganisms (GCM) 10K type strain sequencing project: providing services to taxonomists for standard genome sequencing and annotation.</title>
        <authorList>
            <consortium name="The Broad Institute Genomics Platform"/>
            <consortium name="The Broad Institute Genome Sequencing Center for Infectious Disease"/>
            <person name="Wu L."/>
            <person name="Ma J."/>
        </authorList>
    </citation>
    <scope>NUCLEOTIDE SEQUENCE [LARGE SCALE GENOMIC DNA]</scope>
    <source>
        <strain evidence="2">CGMCC 1.12769</strain>
    </source>
</reference>
<gene>
    <name evidence="1" type="ORF">GCM10008013_03810</name>
</gene>
<sequence length="339" mass="38263">MEQNQITSPGNLLGDDGCLMQRGYSTQAVLNYNRAAIKARPWRIKEWDFYQVANDDFCLQMTIGHVSYAGNVSVKLFEFATGQHYEITKMLVLPFNRLHMPASAEQGNLTYRQKNMFIEFQVSDEGRRLICKATGKNSPPISVDVELSQPDPTSMVIATPFDEHPAMFYYNHKINCMPAHGTVLIGDKEYRFEPDSAFGLLDWGRGVWPFHHDWYWGNGSCYVDGKRFGFNIGHGFGNTSAATENMLFYDGAAHKLGEIIFDLSAGGYMSKKQVSSDNGRFEMEFTPIYDQITATKLLFVGNSCHQLFGTFTGTAVLDDGRIIEVKDMVAFIEHASNNW</sequence>
<evidence type="ECO:0000313" key="1">
    <source>
        <dbReference type="EMBL" id="GGH11795.1"/>
    </source>
</evidence>
<accession>A0ABQ1Y4B8</accession>
<proteinExistence type="predicted"/>
<evidence type="ECO:0000313" key="2">
    <source>
        <dbReference type="Proteomes" id="UP000659344"/>
    </source>
</evidence>
<dbReference type="InterPro" id="IPR021243">
    <property type="entry name" value="DUF2804"/>
</dbReference>
<keyword evidence="2" id="KW-1185">Reference proteome</keyword>
<organism evidence="1 2">
    <name type="scientific">Paenibacillus segetis</name>
    <dbReference type="NCBI Taxonomy" id="1325360"/>
    <lineage>
        <taxon>Bacteria</taxon>
        <taxon>Bacillati</taxon>
        <taxon>Bacillota</taxon>
        <taxon>Bacilli</taxon>
        <taxon>Bacillales</taxon>
        <taxon>Paenibacillaceae</taxon>
        <taxon>Paenibacillus</taxon>
    </lineage>
</organism>
<protein>
    <recommendedName>
        <fullName evidence="3">DUF2804 domain-containing protein</fullName>
    </recommendedName>
</protein>